<dbReference type="KEGG" id="dfa:DFA_03600"/>
<dbReference type="GeneID" id="14877460"/>
<name>F4PI68_CACFS</name>
<evidence type="ECO:0000313" key="2">
    <source>
        <dbReference type="Proteomes" id="UP000007797"/>
    </source>
</evidence>
<dbReference type="Proteomes" id="UP000007797">
    <property type="component" value="Unassembled WGS sequence"/>
</dbReference>
<proteinExistence type="predicted"/>
<gene>
    <name evidence="1" type="ORF">DFA_03600</name>
</gene>
<protein>
    <submittedName>
        <fullName evidence="1">Uncharacterized protein</fullName>
    </submittedName>
</protein>
<sequence length="533" mass="61630">MRCQKALNHGDLCNFTFTDQNSIFDHGYDHYGVCIQCGAEVSKQTMKSHNHKTSEKHNKNHVSEILKQFIKELVGDDDYEEALKLFSRRRRRHTRLNNAMRYDISEESSTTTFQDLLELYPLEEILPPSAANGAYVPLGSSQEASWETFASSVSNAENEYLNLFQKDVDDMWVHISETTYNHFYSTNKWASIVNGDTNGCHIFLEFFLDSFMTGSNGASQYGFYMGIINSTLKLPRKILIAIFPKGALPIQFCLKRIISHWKDLLVYNLEPAQREIMKQRGIDLGLKDSPKITPEEVLNCQGIINNYKSEIGGNLELSKINAFTGNTMLKLMTFSLYIFGWMKTHDNIRYQRVYKCLLIHVRYFFMLRQRTITEKDISTIEQLILDFGNEFEYLYGFKNHHKATTTRLTRPMEIKRTRRTPRSPFSESNSHLANIYQSPYVSNYVSQQFDSNDMNNVEQPTNTFPTFLYNANSTQNDHNAGDDNNQYQLQSTTTYKVQTHRSELHTSTSLSNMGNVLETSLNDGLMLISWFLS</sequence>
<reference evidence="2" key="1">
    <citation type="journal article" date="2011" name="Genome Res.">
        <title>Phylogeny-wide analysis of social amoeba genomes highlights ancient origins for complex intercellular communication.</title>
        <authorList>
            <person name="Heidel A.J."/>
            <person name="Lawal H.M."/>
            <person name="Felder M."/>
            <person name="Schilde C."/>
            <person name="Helps N.R."/>
            <person name="Tunggal B."/>
            <person name="Rivero F."/>
            <person name="John U."/>
            <person name="Schleicher M."/>
            <person name="Eichinger L."/>
            <person name="Platzer M."/>
            <person name="Noegel A.A."/>
            <person name="Schaap P."/>
            <person name="Gloeckner G."/>
        </authorList>
    </citation>
    <scope>NUCLEOTIDE SEQUENCE [LARGE SCALE GENOMIC DNA]</scope>
    <source>
        <strain evidence="2">SH3</strain>
    </source>
</reference>
<evidence type="ECO:0000313" key="1">
    <source>
        <dbReference type="EMBL" id="EGG25351.1"/>
    </source>
</evidence>
<dbReference type="AlphaFoldDB" id="F4PI68"/>
<keyword evidence="2" id="KW-1185">Reference proteome</keyword>
<dbReference type="RefSeq" id="XP_004363202.1">
    <property type="nucleotide sequence ID" value="XM_004363145.1"/>
</dbReference>
<organism evidence="1 2">
    <name type="scientific">Cavenderia fasciculata</name>
    <name type="common">Slime mold</name>
    <name type="synonym">Dictyostelium fasciculatum</name>
    <dbReference type="NCBI Taxonomy" id="261658"/>
    <lineage>
        <taxon>Eukaryota</taxon>
        <taxon>Amoebozoa</taxon>
        <taxon>Evosea</taxon>
        <taxon>Eumycetozoa</taxon>
        <taxon>Dictyostelia</taxon>
        <taxon>Acytosteliales</taxon>
        <taxon>Cavenderiaceae</taxon>
        <taxon>Cavenderia</taxon>
    </lineage>
</organism>
<dbReference type="EMBL" id="GL883006">
    <property type="protein sequence ID" value="EGG25351.1"/>
    <property type="molecule type" value="Genomic_DNA"/>
</dbReference>
<accession>F4PI68</accession>